<name>A0A0F9X4F3_9ZZZZ</name>
<sequence length="87" mass="10080">MPLSNNTVIEKFLQGKKGTSGSLRSTGDELWYGWSYYGGGYRWKRLEGFTDQLGRKVIYVDGYAWDWNSYRITNSDALLLLMPKEET</sequence>
<reference evidence="1" key="1">
    <citation type="journal article" date="2015" name="Nature">
        <title>Complex archaea that bridge the gap between prokaryotes and eukaryotes.</title>
        <authorList>
            <person name="Spang A."/>
            <person name="Saw J.H."/>
            <person name="Jorgensen S.L."/>
            <person name="Zaremba-Niedzwiedzka K."/>
            <person name="Martijn J."/>
            <person name="Lind A.E."/>
            <person name="van Eijk R."/>
            <person name="Schleper C."/>
            <person name="Guy L."/>
            <person name="Ettema T.J."/>
        </authorList>
    </citation>
    <scope>NUCLEOTIDE SEQUENCE</scope>
</reference>
<accession>A0A0F9X4F3</accession>
<dbReference type="EMBL" id="LAZR01000084">
    <property type="protein sequence ID" value="KKN93726.1"/>
    <property type="molecule type" value="Genomic_DNA"/>
</dbReference>
<evidence type="ECO:0000313" key="1">
    <source>
        <dbReference type="EMBL" id="KKN93726.1"/>
    </source>
</evidence>
<proteinExistence type="predicted"/>
<protein>
    <submittedName>
        <fullName evidence="1">Uncharacterized protein</fullName>
    </submittedName>
</protein>
<organism evidence="1">
    <name type="scientific">marine sediment metagenome</name>
    <dbReference type="NCBI Taxonomy" id="412755"/>
    <lineage>
        <taxon>unclassified sequences</taxon>
        <taxon>metagenomes</taxon>
        <taxon>ecological metagenomes</taxon>
    </lineage>
</organism>
<dbReference type="AlphaFoldDB" id="A0A0F9X4F3"/>
<gene>
    <name evidence="1" type="ORF">LCGC14_0195590</name>
</gene>
<comment type="caution">
    <text evidence="1">The sequence shown here is derived from an EMBL/GenBank/DDBJ whole genome shotgun (WGS) entry which is preliminary data.</text>
</comment>